<reference evidence="2" key="1">
    <citation type="journal article" date="2019" name="Int. J. Syst. Evol. Microbiol.">
        <title>The Global Catalogue of Microorganisms (GCM) 10K type strain sequencing project: providing services to taxonomists for standard genome sequencing and annotation.</title>
        <authorList>
            <consortium name="The Broad Institute Genomics Platform"/>
            <consortium name="The Broad Institute Genome Sequencing Center for Infectious Disease"/>
            <person name="Wu L."/>
            <person name="Ma J."/>
        </authorList>
    </citation>
    <scope>NUCLEOTIDE SEQUENCE [LARGE SCALE GENOMIC DNA]</scope>
    <source>
        <strain evidence="2">CCUG 53252</strain>
    </source>
</reference>
<proteinExistence type="predicted"/>
<sequence>MRNKLQFSLENANPSEHWRAFEKLATAVLASEYPNLRSMASPDGDGGRDAEIYKYEHVSTEFIQVSLAKDFKAKLKQTVNRLEQTQPQMTHLIYVTNQEIGAKADQLKIDFRQKRKIHLDIRDRNWFIERESSSTIWDSAVDDFCRRVADPILSERRLIRRPQQLTKKDAQIAMLQLAFEERDRTGKNLTKACFESLVFSALDGTNAENQMSKEEIIEEVKHWAPEGVNFTVQSDELHDDFLESKVSQAIDRLTKKYQGKRRIVRHGQTQNYHIAHSEQERRNEAAAAVAIEQARLREHLKVKRLVERIPENNIETVIEFLVSTIGRVLLHMGEEFAASVLEGKLPDLKLEYLSAMENGTDIPNGLSWEDVRVCVAEVLSVEDPEIQNYFRRLANSYTFAAFLRRSTDVQKSMSKVWSEGDIWLDTNIILPLFLEEICGEGESGRYARLMKAASTLGVNLYVTEGVIEEATTHISNSINCARMWGANWRGKVPFLLHSYVLNGCDRSAFAAACENLCGNSRPEDDVIEYLSGEHSIECKSLVQECRSAPDELRYAAEKFWVDVHSRRRAGRDGVASGVTDRMADHDIENSVGVLMRRESERSHHLGYSSWWLTTDRQAHGFYSSIVEELDTRAPRISPLMSLEFFSQYLRFAHQSEGQSSASVDVDVFYERLESLDVPDDILDIADAVRAECAGLSERVIRRRVRDSLEQAKQVSS</sequence>
<dbReference type="Proteomes" id="UP001595751">
    <property type="component" value="Unassembled WGS sequence"/>
</dbReference>
<comment type="caution">
    <text evidence="1">The sequence shown here is derived from an EMBL/GenBank/DDBJ whole genome shotgun (WGS) entry which is preliminary data.</text>
</comment>
<dbReference type="EMBL" id="JBHRZN010000001">
    <property type="protein sequence ID" value="MFC3848784.1"/>
    <property type="molecule type" value="Genomic_DNA"/>
</dbReference>
<organism evidence="1 2">
    <name type="scientific">Corynebacterium hansenii</name>
    <dbReference type="NCBI Taxonomy" id="394964"/>
    <lineage>
        <taxon>Bacteria</taxon>
        <taxon>Bacillati</taxon>
        <taxon>Actinomycetota</taxon>
        <taxon>Actinomycetes</taxon>
        <taxon>Mycobacteriales</taxon>
        <taxon>Corynebacteriaceae</taxon>
        <taxon>Corynebacterium</taxon>
    </lineage>
</organism>
<evidence type="ECO:0000313" key="2">
    <source>
        <dbReference type="Proteomes" id="UP001595751"/>
    </source>
</evidence>
<dbReference type="RefSeq" id="WP_290291956.1">
    <property type="nucleotide sequence ID" value="NZ_CP047211.1"/>
</dbReference>
<evidence type="ECO:0000313" key="1">
    <source>
        <dbReference type="EMBL" id="MFC3848784.1"/>
    </source>
</evidence>
<accession>A0ABV7ZKJ7</accession>
<protein>
    <submittedName>
        <fullName evidence="1">Uncharacterized protein</fullName>
    </submittedName>
</protein>
<gene>
    <name evidence="1" type="ORF">ACFORJ_01180</name>
</gene>
<keyword evidence="2" id="KW-1185">Reference proteome</keyword>
<name>A0ABV7ZKJ7_9CORY</name>